<evidence type="ECO:0000256" key="1">
    <source>
        <dbReference type="ARBA" id="ARBA00004123"/>
    </source>
</evidence>
<dbReference type="GO" id="GO:0005634">
    <property type="term" value="C:nucleus"/>
    <property type="evidence" value="ECO:0007669"/>
    <property type="project" value="UniProtKB-SubCell"/>
</dbReference>
<dbReference type="GeneID" id="106175084"/>
<dbReference type="Pfam" id="PF11802">
    <property type="entry name" value="CENP-K"/>
    <property type="match status" value="1"/>
</dbReference>
<dbReference type="GO" id="GO:0000070">
    <property type="term" value="P:mitotic sister chromatid segregation"/>
    <property type="evidence" value="ECO:0007669"/>
    <property type="project" value="TreeGrafter"/>
</dbReference>
<dbReference type="PANTHER" id="PTHR14401">
    <property type="entry name" value="CENTROMERE PROTEIN K"/>
    <property type="match status" value="1"/>
</dbReference>
<reference evidence="11" key="1">
    <citation type="submission" date="2025-08" db="UniProtKB">
        <authorList>
            <consortium name="RefSeq"/>
        </authorList>
    </citation>
    <scope>IDENTIFICATION</scope>
    <source>
        <tissue evidence="11">Gonads</tissue>
    </source>
</reference>
<dbReference type="GO" id="GO:0051382">
    <property type="term" value="P:kinetochore assembly"/>
    <property type="evidence" value="ECO:0007669"/>
    <property type="project" value="InterPro"/>
</dbReference>
<feature type="coiled-coil region" evidence="8">
    <location>
        <begin position="107"/>
        <end position="174"/>
    </location>
</feature>
<evidence type="ECO:0000256" key="3">
    <source>
        <dbReference type="ARBA" id="ARBA00005795"/>
    </source>
</evidence>
<organism evidence="10 11">
    <name type="scientific">Lingula anatina</name>
    <name type="common">Brachiopod</name>
    <name type="synonym">Lingula unguis</name>
    <dbReference type="NCBI Taxonomy" id="7574"/>
    <lineage>
        <taxon>Eukaryota</taxon>
        <taxon>Metazoa</taxon>
        <taxon>Spiralia</taxon>
        <taxon>Lophotrochozoa</taxon>
        <taxon>Brachiopoda</taxon>
        <taxon>Linguliformea</taxon>
        <taxon>Lingulata</taxon>
        <taxon>Lingulida</taxon>
        <taxon>Linguloidea</taxon>
        <taxon>Lingulidae</taxon>
        <taxon>Lingula</taxon>
    </lineage>
</organism>
<dbReference type="GO" id="GO:0000775">
    <property type="term" value="C:chromosome, centromeric region"/>
    <property type="evidence" value="ECO:0007669"/>
    <property type="project" value="UniProtKB-SubCell"/>
</dbReference>
<dbReference type="PANTHER" id="PTHR14401:SF6">
    <property type="entry name" value="CENTROMERE PROTEIN K"/>
    <property type="match status" value="1"/>
</dbReference>
<keyword evidence="10" id="KW-1185">Reference proteome</keyword>
<dbReference type="OMA" id="CDKMWKD"/>
<dbReference type="OrthoDB" id="9445768at2759"/>
<keyword evidence="6" id="KW-0539">Nucleus</keyword>
<keyword evidence="5 8" id="KW-0175">Coiled coil</keyword>
<keyword evidence="4" id="KW-0158">Chromosome</keyword>
<comment type="subcellular location">
    <subcellularLocation>
        <location evidence="2">Chromosome</location>
        <location evidence="2">Centromere</location>
    </subcellularLocation>
    <subcellularLocation>
        <location evidence="1">Nucleus</location>
    </subcellularLocation>
</comment>
<feature type="region of interest" description="Disordered" evidence="9">
    <location>
        <begin position="194"/>
        <end position="217"/>
    </location>
</feature>
<evidence type="ECO:0000256" key="4">
    <source>
        <dbReference type="ARBA" id="ARBA00022454"/>
    </source>
</evidence>
<evidence type="ECO:0000256" key="7">
    <source>
        <dbReference type="ARBA" id="ARBA00023328"/>
    </source>
</evidence>
<evidence type="ECO:0000256" key="9">
    <source>
        <dbReference type="SAM" id="MobiDB-lite"/>
    </source>
</evidence>
<name>A0A1S3JQW7_LINAN</name>
<dbReference type="AlphaFoldDB" id="A0A1S3JQW7"/>
<keyword evidence="7" id="KW-0137">Centromere</keyword>
<evidence type="ECO:0000313" key="10">
    <source>
        <dbReference type="Proteomes" id="UP000085678"/>
    </source>
</evidence>
<sequence>MSSSDIQLKKQAAVAALKAECEEKWTQITQLYEDIQTHKKPHDELVRDDPLLKIYQAKEKRLKAEVEVLKNKETEALPKDPVVLHTLLKDELTTSITQLEHTLAMVAGQKAEMLKQIERDEARLEEQREIKAALEVKVEEIMAQETPGNERSYLKELEHKRKRAIEKNRELMLEMRDFIAKFFPPPTYNQMKEWRRSHQQPGLGRRSNESYTSSDSLNGDSVVSLQDMVEQLMNKLLDSPHDPYLTTDQSYWPPYLELLLRTGIALKHPEDGHRIKLVPFHL</sequence>
<dbReference type="Proteomes" id="UP000085678">
    <property type="component" value="Unplaced"/>
</dbReference>
<evidence type="ECO:0000313" key="11">
    <source>
        <dbReference type="RefSeq" id="XP_013412364.1"/>
    </source>
</evidence>
<accession>A0A1S3JQW7</accession>
<protein>
    <submittedName>
        <fullName evidence="11">Centromere protein K isoform X2</fullName>
    </submittedName>
</protein>
<gene>
    <name evidence="11" type="primary">LOC106175084</name>
</gene>
<evidence type="ECO:0000256" key="6">
    <source>
        <dbReference type="ARBA" id="ARBA00023242"/>
    </source>
</evidence>
<evidence type="ECO:0000256" key="2">
    <source>
        <dbReference type="ARBA" id="ARBA00004584"/>
    </source>
</evidence>
<evidence type="ECO:0000256" key="5">
    <source>
        <dbReference type="ARBA" id="ARBA00023054"/>
    </source>
</evidence>
<evidence type="ECO:0000256" key="8">
    <source>
        <dbReference type="SAM" id="Coils"/>
    </source>
</evidence>
<dbReference type="InterPro" id="IPR020993">
    <property type="entry name" value="Centromere_CenpK"/>
</dbReference>
<dbReference type="RefSeq" id="XP_013412364.1">
    <property type="nucleotide sequence ID" value="XM_013556910.2"/>
</dbReference>
<proteinExistence type="inferred from homology"/>
<comment type="similarity">
    <text evidence="3">Belongs to the CENP-K/MCM22 family.</text>
</comment>